<evidence type="ECO:0000313" key="1">
    <source>
        <dbReference type="EMBL" id="MBB4082655.1"/>
    </source>
</evidence>
<keyword evidence="2" id="KW-1185">Reference proteome</keyword>
<gene>
    <name evidence="1" type="ORF">GGR12_001521</name>
</gene>
<name>A0A7W6NPY3_9CAUL</name>
<evidence type="ECO:0000313" key="2">
    <source>
        <dbReference type="Proteomes" id="UP000529946"/>
    </source>
</evidence>
<dbReference type="RefSeq" id="WP_183203831.1">
    <property type="nucleotide sequence ID" value="NZ_BAAAER010000001.1"/>
</dbReference>
<comment type="caution">
    <text evidence="1">The sequence shown here is derived from an EMBL/GenBank/DDBJ whole genome shotgun (WGS) entry which is preliminary data.</text>
</comment>
<reference evidence="1 2" key="1">
    <citation type="submission" date="2020-08" db="EMBL/GenBank/DDBJ databases">
        <title>Genomic Encyclopedia of Type Strains, Phase IV (KMG-IV): sequencing the most valuable type-strain genomes for metagenomic binning, comparative biology and taxonomic classification.</title>
        <authorList>
            <person name="Goeker M."/>
        </authorList>
    </citation>
    <scope>NUCLEOTIDE SEQUENCE [LARGE SCALE GENOMIC DNA]</scope>
    <source>
        <strain evidence="1 2">DSM 23960</strain>
    </source>
</reference>
<sequence>MLSTVLAAYLAVALPQQADERPPRPTDEQLLAALQAKVPDGRILSSAFQPTPRGGGWKGCGLIDVGGTVEPFAVYTIWQQARPERRLIATISAPDENGRMREHPVPPLPAEPAHWKVGVSVPTHEDHDDDGIDRDDRNHDVLSRKMALVFCDTLTPPEGATWATELEPHPDPAREAQINRQARQLTDMIFGAAERRAAD</sequence>
<proteinExistence type="predicted"/>
<accession>A0A7W6NPY3</accession>
<dbReference type="AlphaFoldDB" id="A0A7W6NPY3"/>
<organism evidence="1 2">
    <name type="scientific">Brevundimonas lenta</name>
    <dbReference type="NCBI Taxonomy" id="424796"/>
    <lineage>
        <taxon>Bacteria</taxon>
        <taxon>Pseudomonadati</taxon>
        <taxon>Pseudomonadota</taxon>
        <taxon>Alphaproteobacteria</taxon>
        <taxon>Caulobacterales</taxon>
        <taxon>Caulobacteraceae</taxon>
        <taxon>Brevundimonas</taxon>
    </lineage>
</organism>
<dbReference type="EMBL" id="JACIDM010000002">
    <property type="protein sequence ID" value="MBB4082655.1"/>
    <property type="molecule type" value="Genomic_DNA"/>
</dbReference>
<dbReference type="Proteomes" id="UP000529946">
    <property type="component" value="Unassembled WGS sequence"/>
</dbReference>
<protein>
    <submittedName>
        <fullName evidence="1">Uncharacterized protein</fullName>
    </submittedName>
</protein>